<accession>A0ABN7X5G3</accession>
<evidence type="ECO:0000313" key="2">
    <source>
        <dbReference type="Proteomes" id="UP000789901"/>
    </source>
</evidence>
<name>A0ABN7X5G3_GIGMA</name>
<comment type="caution">
    <text evidence="1">The sequence shown here is derived from an EMBL/GenBank/DDBJ whole genome shotgun (WGS) entry which is preliminary data.</text>
</comment>
<dbReference type="EMBL" id="CAJVQB010086091">
    <property type="protein sequence ID" value="CAG8847068.1"/>
    <property type="molecule type" value="Genomic_DNA"/>
</dbReference>
<proteinExistence type="predicted"/>
<gene>
    <name evidence="1" type="ORF">GMARGA_LOCUS38479</name>
</gene>
<organism evidence="1 2">
    <name type="scientific">Gigaspora margarita</name>
    <dbReference type="NCBI Taxonomy" id="4874"/>
    <lineage>
        <taxon>Eukaryota</taxon>
        <taxon>Fungi</taxon>
        <taxon>Fungi incertae sedis</taxon>
        <taxon>Mucoromycota</taxon>
        <taxon>Glomeromycotina</taxon>
        <taxon>Glomeromycetes</taxon>
        <taxon>Diversisporales</taxon>
        <taxon>Gigasporaceae</taxon>
        <taxon>Gigaspora</taxon>
    </lineage>
</organism>
<keyword evidence="2" id="KW-1185">Reference proteome</keyword>
<protein>
    <submittedName>
        <fullName evidence="1">16462_t:CDS:1</fullName>
    </submittedName>
</protein>
<evidence type="ECO:0000313" key="1">
    <source>
        <dbReference type="EMBL" id="CAG8847068.1"/>
    </source>
</evidence>
<dbReference type="Proteomes" id="UP000789901">
    <property type="component" value="Unassembled WGS sequence"/>
</dbReference>
<sequence length="88" mass="10331">MDQISVAIIMDTPIEEFSSRILERQNHPTEVQDQKEGFERIISIKPQPTSVSYNDKVIEEILTKLNEKPITNFKKFNIKDEIIQDREV</sequence>
<reference evidence="1 2" key="1">
    <citation type="submission" date="2021-06" db="EMBL/GenBank/DDBJ databases">
        <authorList>
            <person name="Kallberg Y."/>
            <person name="Tangrot J."/>
            <person name="Rosling A."/>
        </authorList>
    </citation>
    <scope>NUCLEOTIDE SEQUENCE [LARGE SCALE GENOMIC DNA]</scope>
    <source>
        <strain evidence="1 2">120-4 pot B 10/14</strain>
    </source>
</reference>
<feature type="non-terminal residue" evidence="1">
    <location>
        <position position="88"/>
    </location>
</feature>